<dbReference type="EMBL" id="BSYO01000037">
    <property type="protein sequence ID" value="GMH29902.1"/>
    <property type="molecule type" value="Genomic_DNA"/>
</dbReference>
<keyword evidence="3" id="KW-1185">Reference proteome</keyword>
<feature type="compositionally biased region" description="Basic and acidic residues" evidence="1">
    <location>
        <begin position="132"/>
        <end position="151"/>
    </location>
</feature>
<dbReference type="Proteomes" id="UP001279734">
    <property type="component" value="Unassembled WGS sequence"/>
</dbReference>
<gene>
    <name evidence="2" type="ORF">Nepgr_031745</name>
</gene>
<protein>
    <submittedName>
        <fullName evidence="2">Uncharacterized protein</fullName>
    </submittedName>
</protein>
<evidence type="ECO:0000256" key="1">
    <source>
        <dbReference type="SAM" id="MobiDB-lite"/>
    </source>
</evidence>
<organism evidence="2 3">
    <name type="scientific">Nepenthes gracilis</name>
    <name type="common">Slender pitcher plant</name>
    <dbReference type="NCBI Taxonomy" id="150966"/>
    <lineage>
        <taxon>Eukaryota</taxon>
        <taxon>Viridiplantae</taxon>
        <taxon>Streptophyta</taxon>
        <taxon>Embryophyta</taxon>
        <taxon>Tracheophyta</taxon>
        <taxon>Spermatophyta</taxon>
        <taxon>Magnoliopsida</taxon>
        <taxon>eudicotyledons</taxon>
        <taxon>Gunneridae</taxon>
        <taxon>Pentapetalae</taxon>
        <taxon>Caryophyllales</taxon>
        <taxon>Nepenthaceae</taxon>
        <taxon>Nepenthes</taxon>
    </lineage>
</organism>
<reference evidence="2" key="1">
    <citation type="submission" date="2023-05" db="EMBL/GenBank/DDBJ databases">
        <title>Nepenthes gracilis genome sequencing.</title>
        <authorList>
            <person name="Fukushima K."/>
        </authorList>
    </citation>
    <scope>NUCLEOTIDE SEQUENCE</scope>
    <source>
        <strain evidence="2">SING2019-196</strain>
    </source>
</reference>
<comment type="caution">
    <text evidence="2">The sequence shown here is derived from an EMBL/GenBank/DDBJ whole genome shotgun (WGS) entry which is preliminary data.</text>
</comment>
<evidence type="ECO:0000313" key="2">
    <source>
        <dbReference type="EMBL" id="GMH29902.1"/>
    </source>
</evidence>
<feature type="compositionally biased region" description="Polar residues" evidence="1">
    <location>
        <begin position="7"/>
        <end position="21"/>
    </location>
</feature>
<proteinExistence type="predicted"/>
<feature type="region of interest" description="Disordered" evidence="1">
    <location>
        <begin position="128"/>
        <end position="157"/>
    </location>
</feature>
<feature type="region of interest" description="Disordered" evidence="1">
    <location>
        <begin position="1"/>
        <end position="40"/>
    </location>
</feature>
<dbReference type="AlphaFoldDB" id="A0AAD3TI48"/>
<name>A0AAD3TI48_NEPGR</name>
<evidence type="ECO:0000313" key="3">
    <source>
        <dbReference type="Proteomes" id="UP001279734"/>
    </source>
</evidence>
<accession>A0AAD3TI48</accession>
<sequence length="157" mass="17911">MDRKATSKYQTNLHKTANTEAGKSRLTPNLPARGQHAATSSTAKIIGTAHQTWIKNLPFHPHVSRPAAIHCTPKIWLHRPQWQQPLQTEPALPDQSTLLHQNFLNGKRRKPPPARIVAPNWHCYSPLHRNAAKRDSFKDKETKRSRQENNPKSHTPI</sequence>